<dbReference type="Ensembl" id="ENSSRHT00000091875.1">
    <property type="protein sequence ID" value="ENSSRHP00000089461.1"/>
    <property type="gene ID" value="ENSSRHG00000044206.1"/>
</dbReference>
<dbReference type="Gene3D" id="1.20.200.10">
    <property type="entry name" value="Fumarase/aspartase (Central domain)"/>
    <property type="match status" value="1"/>
</dbReference>
<dbReference type="GO" id="GO:0005829">
    <property type="term" value="C:cytosol"/>
    <property type="evidence" value="ECO:0007669"/>
    <property type="project" value="TreeGrafter"/>
</dbReference>
<sequence length="119" mass="13774">MDTLTSEFLFWGSMCLTHLSKMAEDLILYSTKEFSFIILTDAYSTGSTRRVFGRVRYTVTFKLKVHDSILNVLFRFLLFFFLISSPLFDKDYSAPGGTARRSVTAQIQHFRLVTAVLYF</sequence>
<protein>
    <recommendedName>
        <fullName evidence="1">Fumarate lyase N-terminal domain-containing protein</fullName>
    </recommendedName>
</protein>
<feature type="domain" description="Fumarate lyase N-terminal" evidence="1">
    <location>
        <begin position="7"/>
        <end position="47"/>
    </location>
</feature>
<evidence type="ECO:0000259" key="1">
    <source>
        <dbReference type="Pfam" id="PF00206"/>
    </source>
</evidence>
<keyword evidence="3" id="KW-1185">Reference proteome</keyword>
<accession>A0A673MFV0</accession>
<proteinExistence type="predicted"/>
<dbReference type="GO" id="GO:0042450">
    <property type="term" value="P:L-arginine biosynthetic process via ornithine"/>
    <property type="evidence" value="ECO:0007669"/>
    <property type="project" value="InterPro"/>
</dbReference>
<reference evidence="2" key="1">
    <citation type="submission" date="2025-08" db="UniProtKB">
        <authorList>
            <consortium name="Ensembl"/>
        </authorList>
    </citation>
    <scope>IDENTIFICATION</scope>
</reference>
<organism evidence="2 3">
    <name type="scientific">Sinocyclocheilus rhinocerous</name>
    <dbReference type="NCBI Taxonomy" id="307959"/>
    <lineage>
        <taxon>Eukaryota</taxon>
        <taxon>Metazoa</taxon>
        <taxon>Chordata</taxon>
        <taxon>Craniata</taxon>
        <taxon>Vertebrata</taxon>
        <taxon>Euteleostomi</taxon>
        <taxon>Actinopterygii</taxon>
        <taxon>Neopterygii</taxon>
        <taxon>Teleostei</taxon>
        <taxon>Ostariophysi</taxon>
        <taxon>Cypriniformes</taxon>
        <taxon>Cyprinidae</taxon>
        <taxon>Cyprininae</taxon>
        <taxon>Sinocyclocheilus</taxon>
    </lineage>
</organism>
<dbReference type="Proteomes" id="UP000472270">
    <property type="component" value="Unassembled WGS sequence"/>
</dbReference>
<dbReference type="PANTHER" id="PTHR43814:SF1">
    <property type="entry name" value="ARGININOSUCCINATE LYASE"/>
    <property type="match status" value="1"/>
</dbReference>
<name>A0A673MFV0_9TELE</name>
<evidence type="ECO:0000313" key="3">
    <source>
        <dbReference type="Proteomes" id="UP000472270"/>
    </source>
</evidence>
<dbReference type="InterPro" id="IPR008948">
    <property type="entry name" value="L-Aspartase-like"/>
</dbReference>
<dbReference type="SUPFAM" id="SSF48557">
    <property type="entry name" value="L-aspartase-like"/>
    <property type="match status" value="1"/>
</dbReference>
<dbReference type="Pfam" id="PF00206">
    <property type="entry name" value="Lyase_1"/>
    <property type="match status" value="1"/>
</dbReference>
<dbReference type="AlphaFoldDB" id="A0A673MFV0"/>
<dbReference type="InterPro" id="IPR022761">
    <property type="entry name" value="Fumarate_lyase_N"/>
</dbReference>
<dbReference type="GO" id="GO:0004056">
    <property type="term" value="F:argininosuccinate lyase activity"/>
    <property type="evidence" value="ECO:0007669"/>
    <property type="project" value="InterPro"/>
</dbReference>
<reference evidence="2" key="2">
    <citation type="submission" date="2025-09" db="UniProtKB">
        <authorList>
            <consortium name="Ensembl"/>
        </authorList>
    </citation>
    <scope>IDENTIFICATION</scope>
</reference>
<evidence type="ECO:0000313" key="2">
    <source>
        <dbReference type="Ensembl" id="ENSSRHP00000089461.1"/>
    </source>
</evidence>
<dbReference type="InterPro" id="IPR009049">
    <property type="entry name" value="Argininosuccinate_lyase"/>
</dbReference>
<dbReference type="PANTHER" id="PTHR43814">
    <property type="entry name" value="ARGININOSUCCINATE LYASE"/>
    <property type="match status" value="1"/>
</dbReference>